<name>A0A1G8EIP8_9BACI</name>
<dbReference type="RefSeq" id="WP_091273278.1">
    <property type="nucleotide sequence ID" value="NZ_FNDK01000009.1"/>
</dbReference>
<dbReference type="SUPFAM" id="SSF51621">
    <property type="entry name" value="Phosphoenolpyruvate/pyruvate domain"/>
    <property type="match status" value="1"/>
</dbReference>
<dbReference type="GO" id="GO:0006107">
    <property type="term" value="P:oxaloacetate metabolic process"/>
    <property type="evidence" value="ECO:0007669"/>
    <property type="project" value="TreeGrafter"/>
</dbReference>
<evidence type="ECO:0000256" key="5">
    <source>
        <dbReference type="PIRSR" id="PIRSR015582-2"/>
    </source>
</evidence>
<feature type="binding site" evidence="4">
    <location>
        <position position="62"/>
    </location>
    <ligand>
        <name>substrate</name>
    </ligand>
</feature>
<feature type="domain" description="HpcH/HpaI aldolase/citrate lyase" evidence="6">
    <location>
        <begin position="4"/>
        <end position="223"/>
    </location>
</feature>
<dbReference type="STRING" id="568899.SAMN05192534_109114"/>
<dbReference type="InterPro" id="IPR005000">
    <property type="entry name" value="Aldolase/citrate-lyase_domain"/>
</dbReference>
<dbReference type="OrthoDB" id="9786940at2"/>
<evidence type="ECO:0000256" key="3">
    <source>
        <dbReference type="ARBA" id="ARBA00022842"/>
    </source>
</evidence>
<dbReference type="GO" id="GO:0016829">
    <property type="term" value="F:lyase activity"/>
    <property type="evidence" value="ECO:0007669"/>
    <property type="project" value="UniProtKB-KW"/>
</dbReference>
<keyword evidence="3 5" id="KW-0460">Magnesium</keyword>
<protein>
    <submittedName>
        <fullName evidence="7">Citrate lyase subunit beta / citryl-CoA lyase</fullName>
    </submittedName>
</protein>
<dbReference type="InterPro" id="IPR011206">
    <property type="entry name" value="Citrate_lyase_beta/mcl1/mcl2"/>
</dbReference>
<organism evidence="7 8">
    <name type="scientific">Alteribacillus persepolensis</name>
    <dbReference type="NCBI Taxonomy" id="568899"/>
    <lineage>
        <taxon>Bacteria</taxon>
        <taxon>Bacillati</taxon>
        <taxon>Bacillota</taxon>
        <taxon>Bacilli</taxon>
        <taxon>Bacillales</taxon>
        <taxon>Bacillaceae</taxon>
        <taxon>Alteribacillus</taxon>
    </lineage>
</organism>
<comment type="cofactor">
    <cofactor evidence="1">
        <name>Mg(2+)</name>
        <dbReference type="ChEBI" id="CHEBI:18420"/>
    </cofactor>
</comment>
<evidence type="ECO:0000313" key="7">
    <source>
        <dbReference type="EMBL" id="SDH69736.1"/>
    </source>
</evidence>
<dbReference type="EMBL" id="FNDK01000009">
    <property type="protein sequence ID" value="SDH69736.1"/>
    <property type="molecule type" value="Genomic_DNA"/>
</dbReference>
<keyword evidence="2 5" id="KW-0479">Metal-binding</keyword>
<dbReference type="PIRSF" id="PIRSF015582">
    <property type="entry name" value="Cit_lyase_B"/>
    <property type="match status" value="1"/>
</dbReference>
<keyword evidence="7" id="KW-0456">Lyase</keyword>
<evidence type="ECO:0000256" key="2">
    <source>
        <dbReference type="ARBA" id="ARBA00022723"/>
    </source>
</evidence>
<dbReference type="PANTHER" id="PTHR32308:SF0">
    <property type="entry name" value="HPCH_HPAI ALDOLASE_CITRATE LYASE DOMAIN-CONTAINING PROTEIN"/>
    <property type="match status" value="1"/>
</dbReference>
<evidence type="ECO:0000313" key="8">
    <source>
        <dbReference type="Proteomes" id="UP000199163"/>
    </source>
</evidence>
<accession>A0A1G8EIP8</accession>
<dbReference type="Pfam" id="PF03328">
    <property type="entry name" value="HpcH_HpaI"/>
    <property type="match status" value="1"/>
</dbReference>
<dbReference type="Gene3D" id="3.20.20.60">
    <property type="entry name" value="Phosphoenolpyruvate-binding domains"/>
    <property type="match status" value="1"/>
</dbReference>
<sequence length="282" mass="31961">MLRRSWLFVPGNNRTLLQKAETLEADIIIYDLEDAVAINEKEEARKIAIDALYSSKKNVFVRVNSLESPYYMDDIDYFLKNYQKELRGVVLPKASDSNQIKLVENILQHCEDKYRVQDPLEIVPIIENATGLQFCYEISNASPRINQVAFGAIDYSLDVNITPSKNGFELMYARAHIANASRAAGILQPIDTVYANFNHIDGLQEEVEIAKRQGFAGKLIIHPNQIQVVNKSFVPTEQEVLEAQKILKVAETTGQSVFQLNGKMIDEPLIKKARLTLQKSNF</sequence>
<keyword evidence="8" id="KW-1185">Reference proteome</keyword>
<feature type="binding site" evidence="4">
    <location>
        <position position="127"/>
    </location>
    <ligand>
        <name>substrate</name>
    </ligand>
</feature>
<feature type="binding site" evidence="5">
    <location>
        <position position="154"/>
    </location>
    <ligand>
        <name>Mg(2+)</name>
        <dbReference type="ChEBI" id="CHEBI:18420"/>
    </ligand>
</feature>
<dbReference type="AlphaFoldDB" id="A0A1G8EIP8"/>
<dbReference type="InterPro" id="IPR015813">
    <property type="entry name" value="Pyrv/PenolPyrv_kinase-like_dom"/>
</dbReference>
<reference evidence="7 8" key="1">
    <citation type="submission" date="2016-10" db="EMBL/GenBank/DDBJ databases">
        <authorList>
            <person name="de Groot N.N."/>
        </authorList>
    </citation>
    <scope>NUCLEOTIDE SEQUENCE [LARGE SCALE GENOMIC DNA]</scope>
    <source>
        <strain evidence="7 8">DSM 21632</strain>
    </source>
</reference>
<dbReference type="InterPro" id="IPR040442">
    <property type="entry name" value="Pyrv_kinase-like_dom_sf"/>
</dbReference>
<evidence type="ECO:0000256" key="4">
    <source>
        <dbReference type="PIRSR" id="PIRSR015582-1"/>
    </source>
</evidence>
<feature type="binding site" evidence="5">
    <location>
        <position position="127"/>
    </location>
    <ligand>
        <name>Mg(2+)</name>
        <dbReference type="ChEBI" id="CHEBI:18420"/>
    </ligand>
</feature>
<gene>
    <name evidence="7" type="ORF">SAMN05192534_109114</name>
</gene>
<evidence type="ECO:0000259" key="6">
    <source>
        <dbReference type="Pfam" id="PF03328"/>
    </source>
</evidence>
<dbReference type="Proteomes" id="UP000199163">
    <property type="component" value="Unassembled WGS sequence"/>
</dbReference>
<evidence type="ECO:0000256" key="1">
    <source>
        <dbReference type="ARBA" id="ARBA00001946"/>
    </source>
</evidence>
<dbReference type="GO" id="GO:0000287">
    <property type="term" value="F:magnesium ion binding"/>
    <property type="evidence" value="ECO:0007669"/>
    <property type="project" value="TreeGrafter"/>
</dbReference>
<proteinExistence type="predicted"/>
<dbReference type="PANTHER" id="PTHR32308">
    <property type="entry name" value="LYASE BETA SUBUNIT, PUTATIVE (AFU_ORTHOLOGUE AFUA_4G13030)-RELATED"/>
    <property type="match status" value="1"/>
</dbReference>